<dbReference type="GO" id="GO:0005975">
    <property type="term" value="P:carbohydrate metabolic process"/>
    <property type="evidence" value="ECO:0007669"/>
    <property type="project" value="UniProtKB-ARBA"/>
</dbReference>
<keyword evidence="1" id="KW-0472">Membrane</keyword>
<dbReference type="AlphaFoldDB" id="A0A087D6A1"/>
<proteinExistence type="predicted"/>
<dbReference type="Proteomes" id="UP000029033">
    <property type="component" value="Unassembled WGS sequence"/>
</dbReference>
<feature type="transmembrane region" description="Helical" evidence="1">
    <location>
        <begin position="536"/>
        <end position="558"/>
    </location>
</feature>
<feature type="domain" description="SpaA-like prealbumin fold" evidence="3">
    <location>
        <begin position="391"/>
        <end position="489"/>
    </location>
</feature>
<comment type="caution">
    <text evidence="4">The sequence shown here is derived from an EMBL/GenBank/DDBJ whole genome shotgun (WGS) entry which is preliminary data.</text>
</comment>
<keyword evidence="5" id="KW-1185">Reference proteome</keyword>
<dbReference type="RefSeq" id="WP_081893075.1">
    <property type="nucleotide sequence ID" value="NZ_CAUPKV010000003.1"/>
</dbReference>
<dbReference type="Gene3D" id="2.60.40.10">
    <property type="entry name" value="Immunoglobulins"/>
    <property type="match status" value="1"/>
</dbReference>
<dbReference type="OrthoDB" id="3238690at2"/>
<evidence type="ECO:0000256" key="1">
    <source>
        <dbReference type="SAM" id="Phobius"/>
    </source>
</evidence>
<feature type="signal peptide" evidence="2">
    <location>
        <begin position="1"/>
        <end position="30"/>
    </location>
</feature>
<dbReference type="EMBL" id="JGZO01000025">
    <property type="protein sequence ID" value="KFI91051.1"/>
    <property type="molecule type" value="Genomic_DNA"/>
</dbReference>
<feature type="chain" id="PRO_5001819854" evidence="2">
    <location>
        <begin position="31"/>
        <end position="562"/>
    </location>
</feature>
<keyword evidence="1" id="KW-0812">Transmembrane</keyword>
<keyword evidence="1" id="KW-1133">Transmembrane helix</keyword>
<dbReference type="PROSITE" id="PS51257">
    <property type="entry name" value="PROKAR_LIPOPROTEIN"/>
    <property type="match status" value="1"/>
</dbReference>
<evidence type="ECO:0000313" key="4">
    <source>
        <dbReference type="EMBL" id="KFI91051.1"/>
    </source>
</evidence>
<protein>
    <submittedName>
        <fullName evidence="4">Cell surface protein</fullName>
    </submittedName>
</protein>
<dbReference type="InterPro" id="IPR013783">
    <property type="entry name" value="Ig-like_fold"/>
</dbReference>
<organism evidence="4 5">
    <name type="scientific">Bifidobacterium scardovii</name>
    <dbReference type="NCBI Taxonomy" id="158787"/>
    <lineage>
        <taxon>Bacteria</taxon>
        <taxon>Bacillati</taxon>
        <taxon>Actinomycetota</taxon>
        <taxon>Actinomycetes</taxon>
        <taxon>Bifidobacteriales</taxon>
        <taxon>Bifidobacteriaceae</taxon>
        <taxon>Bifidobacterium</taxon>
    </lineage>
</organism>
<evidence type="ECO:0000256" key="2">
    <source>
        <dbReference type="SAM" id="SignalP"/>
    </source>
</evidence>
<reference evidence="4 5" key="1">
    <citation type="submission" date="2014-03" db="EMBL/GenBank/DDBJ databases">
        <title>Genomics of Bifidobacteria.</title>
        <authorList>
            <person name="Ventura M."/>
            <person name="Milani C."/>
            <person name="Lugli G.A."/>
        </authorList>
    </citation>
    <scope>NUCLEOTIDE SEQUENCE [LARGE SCALE GENOMIC DNA]</scope>
    <source>
        <strain evidence="4 5">LMG 21589</strain>
    </source>
</reference>
<evidence type="ECO:0000313" key="5">
    <source>
        <dbReference type="Proteomes" id="UP000029033"/>
    </source>
</evidence>
<evidence type="ECO:0000259" key="3">
    <source>
        <dbReference type="Pfam" id="PF17802"/>
    </source>
</evidence>
<name>A0A087D6A1_9BIFI</name>
<keyword evidence="2" id="KW-0732">Signal</keyword>
<dbReference type="Gene3D" id="2.60.40.740">
    <property type="match status" value="1"/>
</dbReference>
<accession>A0A087D6A1</accession>
<dbReference type="NCBIfam" id="TIGR01167">
    <property type="entry name" value="LPXTG_anchor"/>
    <property type="match status" value="1"/>
</dbReference>
<gene>
    <name evidence="4" type="ORF">BSCA_1832</name>
</gene>
<dbReference type="InterPro" id="IPR026466">
    <property type="entry name" value="Fim_isopep_form_D2_dom"/>
</dbReference>
<dbReference type="NCBIfam" id="TIGR04226">
    <property type="entry name" value="RrgB_K2N_iso_D2"/>
    <property type="match status" value="1"/>
</dbReference>
<dbReference type="Pfam" id="PF17802">
    <property type="entry name" value="SpaA"/>
    <property type="match status" value="1"/>
</dbReference>
<dbReference type="InterPro" id="IPR041033">
    <property type="entry name" value="SpaA_PFL_dom_1"/>
</dbReference>
<dbReference type="STRING" id="158787.BSCA_1832"/>
<dbReference type="eggNOG" id="COG4932">
    <property type="taxonomic scope" value="Bacteria"/>
</dbReference>
<sequence length="562" mass="57696">MSTMKSRAFAVLAAACTMLSGAALACPAMAADNTMVATGDLSKPQTLTVSSTEDISGQTFKAIRLARYSAATTNGTDLTGVDVADEGHAASIDAALKASKAVTATTAGYDATNPMAWVVSNMLDSGASPFAGSLRDLITALSKDAGVTGDSNAVTLARGAANTSMSAEVTPGLYLIADATANGRTSIPMLAATGINGMTTLKNAGGASQTLGSVEWKPNTASVTKKILENGTEVDANSAGISDTVVYRLAGDIPNWTGYDKFRLLFEDTLSKGLTFKRITKVTVDGKNLEATLYQASAPAATADGGSTFSVAFAPDSNGVSDLIAHKDRFPVGKRIVVEYEATVNKDAKINTGAGGTSNDNTVSVRYSHRPGNADDLGTTPGNTVKTYVGRLNVVKHDATGKPLKGATFTVSAASAASPLPLVLESAGDKTKPSVYRLAQGQETGATGKFETPESGLVTINGLGSGGYTVNETGSPLGATMLPSFNLTIDAMHGKNAANQFTAFRGDGNKLATSDNAETVTVVNVRNIGELPKTGATWLMIYGVCALLCVTGAIILLARRRS</sequence>
<dbReference type="GeneID" id="85165823"/>